<dbReference type="PANTHER" id="PTHR43185:SF1">
    <property type="entry name" value="FE(2+) TRANSPORTER FEOB"/>
    <property type="match status" value="1"/>
</dbReference>
<evidence type="ECO:0000256" key="5">
    <source>
        <dbReference type="ARBA" id="ARBA00022519"/>
    </source>
</evidence>
<comment type="subcellular location">
    <subcellularLocation>
        <location evidence="1 16">Cell inner membrane</location>
        <topology evidence="1 16">Multi-pass membrane protein</topology>
    </subcellularLocation>
</comment>
<keyword evidence="11 14" id="KW-0342">GTP-binding</keyword>
<feature type="binding site" evidence="14">
    <location>
        <begin position="53"/>
        <end position="56"/>
    </location>
    <ligand>
        <name>GTP</name>
        <dbReference type="ChEBI" id="CHEBI:37565"/>
        <label>1</label>
    </ligand>
</feature>
<feature type="binding site" evidence="15">
    <location>
        <position position="19"/>
    </location>
    <ligand>
        <name>Mg(2+)</name>
        <dbReference type="ChEBI" id="CHEBI:18420"/>
        <label>2</label>
    </ligand>
</feature>
<feature type="binding site" evidence="14">
    <location>
        <begin position="32"/>
        <end position="36"/>
    </location>
    <ligand>
        <name>GTP</name>
        <dbReference type="ChEBI" id="CHEBI:37565"/>
        <label>1</label>
    </ligand>
</feature>
<feature type="transmembrane region" description="Helical" evidence="16">
    <location>
        <begin position="386"/>
        <end position="408"/>
    </location>
</feature>
<dbReference type="Pfam" id="PF07670">
    <property type="entry name" value="Gate"/>
    <property type="match status" value="2"/>
</dbReference>
<dbReference type="Gene3D" id="3.40.50.300">
    <property type="entry name" value="P-loop containing nucleotide triphosphate hydrolases"/>
    <property type="match status" value="1"/>
</dbReference>
<evidence type="ECO:0000256" key="4">
    <source>
        <dbReference type="ARBA" id="ARBA00022496"/>
    </source>
</evidence>
<dbReference type="HOGENOM" id="CLU_013350_3_0_7"/>
<dbReference type="OrthoDB" id="9809127at2"/>
<dbReference type="InterPro" id="IPR050860">
    <property type="entry name" value="FeoB_GTPase"/>
</dbReference>
<feature type="transmembrane region" description="Helical" evidence="16">
    <location>
        <begin position="420"/>
        <end position="446"/>
    </location>
</feature>
<evidence type="ECO:0000256" key="10">
    <source>
        <dbReference type="ARBA" id="ARBA00023065"/>
    </source>
</evidence>
<dbReference type="Pfam" id="PF17910">
    <property type="entry name" value="FeoB_Cyto"/>
    <property type="match status" value="1"/>
</dbReference>
<keyword evidence="7 14" id="KW-0547">Nucleotide-binding</keyword>
<reference evidence="19" key="1">
    <citation type="journal article" date="2010" name="Stand. Genomic Sci.">
        <title>Complete genome sequence of Sulfurimonas autotrophica type strain (OK10).</title>
        <authorList>
            <person name="Sikorski J."/>
            <person name="Munk C."/>
            <person name="Lapidus A."/>
            <person name="Djao O."/>
            <person name="Lucas S."/>
            <person name="Glavina Del Rio T."/>
            <person name="Nolan M."/>
            <person name="Tice H."/>
            <person name="Han C."/>
            <person name="Cheng J."/>
            <person name="Tapia R."/>
            <person name="Goodwin L."/>
            <person name="Pitluck S."/>
            <person name="Liolios K."/>
            <person name="Ivanova N."/>
            <person name="Mavromatis K."/>
            <person name="Mikhailova N."/>
            <person name="Pati A."/>
            <person name="Sims D."/>
            <person name="Meincke L."/>
            <person name="Brettin T."/>
            <person name="Detter J."/>
            <person name="Chen A."/>
            <person name="Palaniappan K."/>
            <person name="Land M."/>
            <person name="Hauser L."/>
            <person name="Chang Y."/>
            <person name="Jeffries C."/>
            <person name="Rohde M."/>
            <person name="Lang E."/>
            <person name="Spring S."/>
            <person name="Goker M."/>
            <person name="Woyke T."/>
            <person name="Bristow J."/>
            <person name="Eisen J."/>
            <person name="Markowitz V."/>
            <person name="Hugenholtz P."/>
            <person name="Kyrpides N."/>
            <person name="Klenk H."/>
        </authorList>
    </citation>
    <scope>NUCLEOTIDE SEQUENCE [LARGE SCALE GENOMIC DNA]</scope>
    <source>
        <strain evidence="19">ATCC BAA-671 / DSM 16294 / JCM 11897 / OK10</strain>
    </source>
</reference>
<evidence type="ECO:0000256" key="3">
    <source>
        <dbReference type="ARBA" id="ARBA00022475"/>
    </source>
</evidence>
<dbReference type="InterPro" id="IPR003373">
    <property type="entry name" value="Fe2_transport_prot-B"/>
</dbReference>
<dbReference type="Proteomes" id="UP000007803">
    <property type="component" value="Chromosome"/>
</dbReference>
<feature type="binding site" evidence="14">
    <location>
        <begin position="113"/>
        <end position="116"/>
    </location>
    <ligand>
        <name>GTP</name>
        <dbReference type="ChEBI" id="CHEBI:37565"/>
        <label>1</label>
    </ligand>
</feature>
<gene>
    <name evidence="18" type="ordered locus">Saut_0505</name>
</gene>
<evidence type="ECO:0000256" key="2">
    <source>
        <dbReference type="ARBA" id="ARBA00022448"/>
    </source>
</evidence>
<dbReference type="SUPFAM" id="SSF52540">
    <property type="entry name" value="P-loop containing nucleoside triphosphate hydrolases"/>
    <property type="match status" value="1"/>
</dbReference>
<evidence type="ECO:0000256" key="12">
    <source>
        <dbReference type="ARBA" id="ARBA00023136"/>
    </source>
</evidence>
<dbReference type="InterPro" id="IPR011640">
    <property type="entry name" value="Fe2_transport_prot_B_C"/>
</dbReference>
<accession>E0UP90</accession>
<dbReference type="InterPro" id="IPR030389">
    <property type="entry name" value="G_FEOB_dom"/>
</dbReference>
<keyword evidence="10" id="KW-0406">Ion transport</keyword>
<keyword evidence="19" id="KW-1185">Reference proteome</keyword>
<feature type="transmembrane region" description="Helical" evidence="16">
    <location>
        <begin position="515"/>
        <end position="534"/>
    </location>
</feature>
<feature type="transmembrane region" description="Helical" evidence="16">
    <location>
        <begin position="681"/>
        <end position="708"/>
    </location>
</feature>
<dbReference type="RefSeq" id="WP_013326310.1">
    <property type="nucleotide sequence ID" value="NC_014506.1"/>
</dbReference>
<name>E0UP90_SULAO</name>
<keyword evidence="12 16" id="KW-0472">Membrane</keyword>
<evidence type="ECO:0000256" key="9">
    <source>
        <dbReference type="ARBA" id="ARBA00023004"/>
    </source>
</evidence>
<feature type="domain" description="FeoB-type G" evidence="17">
    <location>
        <begin position="1"/>
        <end position="162"/>
    </location>
</feature>
<evidence type="ECO:0000256" key="7">
    <source>
        <dbReference type="ARBA" id="ARBA00022741"/>
    </source>
</evidence>
<dbReference type="NCBIfam" id="TIGR00437">
    <property type="entry name" value="feoB"/>
    <property type="match status" value="1"/>
</dbReference>
<keyword evidence="3" id="KW-1003">Cell membrane</keyword>
<evidence type="ECO:0000256" key="16">
    <source>
        <dbReference type="RuleBase" id="RU362098"/>
    </source>
</evidence>
<dbReference type="AlphaFoldDB" id="E0UP90"/>
<comment type="similarity">
    <text evidence="16">Belongs to the TRAFAC class TrmE-Era-EngA-EngB-Septin-like GTPase superfamily. FeoB GTPase (TC 9.A.8) family.</text>
</comment>
<keyword evidence="2 16" id="KW-0813">Transport</keyword>
<feature type="transmembrane region" description="Helical" evidence="16">
    <location>
        <begin position="654"/>
        <end position="675"/>
    </location>
</feature>
<dbReference type="CDD" id="cd01879">
    <property type="entry name" value="FeoB"/>
    <property type="match status" value="1"/>
</dbReference>
<dbReference type="STRING" id="563040.Saut_0505"/>
<organism evidence="18 19">
    <name type="scientific">Sulfurimonas autotrophica (strain ATCC BAA-671 / DSM 16294 / JCM 11897 / OK10)</name>
    <dbReference type="NCBI Taxonomy" id="563040"/>
    <lineage>
        <taxon>Bacteria</taxon>
        <taxon>Pseudomonadati</taxon>
        <taxon>Campylobacterota</taxon>
        <taxon>Epsilonproteobacteria</taxon>
        <taxon>Campylobacterales</taxon>
        <taxon>Sulfurimonadaceae</taxon>
        <taxon>Sulfurimonas</taxon>
    </lineage>
</organism>
<evidence type="ECO:0000259" key="17">
    <source>
        <dbReference type="PROSITE" id="PS51711"/>
    </source>
</evidence>
<sequence length="709" mass="80342">MNIAFIGNPNTGKTALINAIAKSDLEVGNWPGVTVEKKEAHFKYENQEINLIDLPGIYTLTPYSLEEKVTVDYLLDNSIDGIINVLDATNLRRNLYLTLSLIDIQKPMVLALNMFDDFKKRGYEVDTKKLSDILGVKIVPTIASKKIGSQKVLESTVETITDNNLPKIQPLQHHIEKEIVFMEHKLQMIDNFNYSPRAFAIKLLEDDNFIKSLQLNESFKNVIEFTKEARKRIEAHTQLPIKTIISNSRYSLIDKILDEVLSKPLMDKVVLSEKIDRIILNKYLAFPIFILVMYMMFDFTFSLSMPLVDWMNNFFTDFIAKYITIVLYDSPEWVKGLVVDGVLNGVGLLLSFLPLLFFLYLFMAILEESGYMSRVSFLLDALAKKLGVKGNAFISMIIGFGCNVPAVYGTRVLTTKRERVITTLMIPFMSCSGRLPIYALFVAIFFKENQALTVLSIYLLGIIAAFLVGFIANKLLPKQQEKPFFLELATYHMPNINSIWILMKPKLIDFIFKAGKFIILASVILWVVISLPLNSTPQTSYLAKGAKTITPIFKPLGFGEHWELVAVLIPGTLAKEVVVGSLGTIYGIESQNKMTEEKADIKNDIRSQMILLKNALRESIFNVVKIKPAITSDEHVASKLQEVIKSQFSSKAAAYSYMIFILLYIPCISTMAAIQQEFGNAFMIFEIMFLPLFAYTVSFVFYQVMLLFA</sequence>
<dbReference type="GO" id="GO:0015093">
    <property type="term" value="F:ferrous iron transmembrane transporter activity"/>
    <property type="evidence" value="ECO:0007669"/>
    <property type="project" value="UniProtKB-UniRule"/>
</dbReference>
<evidence type="ECO:0000256" key="14">
    <source>
        <dbReference type="PIRSR" id="PIRSR603373-1"/>
    </source>
</evidence>
<dbReference type="InterPro" id="IPR041069">
    <property type="entry name" value="FeoB_Cyto"/>
</dbReference>
<dbReference type="Pfam" id="PF02421">
    <property type="entry name" value="FeoB_N"/>
    <property type="match status" value="1"/>
</dbReference>
<protein>
    <recommendedName>
        <fullName evidence="13 16">Ferrous iron transport protein B</fullName>
    </recommendedName>
</protein>
<keyword evidence="5" id="KW-0997">Cell inner membrane</keyword>
<feature type="binding site" evidence="15">
    <location>
        <position position="18"/>
    </location>
    <ligand>
        <name>Mg(2+)</name>
        <dbReference type="ChEBI" id="CHEBI:18420"/>
        <label>2</label>
    </ligand>
</feature>
<dbReference type="Pfam" id="PF07664">
    <property type="entry name" value="FeoB_C"/>
    <property type="match status" value="1"/>
</dbReference>
<evidence type="ECO:0000256" key="15">
    <source>
        <dbReference type="PIRSR" id="PIRSR603373-2"/>
    </source>
</evidence>
<feature type="transmembrane region" description="Helical" evidence="16">
    <location>
        <begin position="342"/>
        <end position="366"/>
    </location>
</feature>
<dbReference type="GO" id="GO:0005886">
    <property type="term" value="C:plasma membrane"/>
    <property type="evidence" value="ECO:0007669"/>
    <property type="project" value="UniProtKB-SubCell"/>
</dbReference>
<dbReference type="InterPro" id="IPR027417">
    <property type="entry name" value="P-loop_NTPase"/>
</dbReference>
<dbReference type="PROSITE" id="PS51711">
    <property type="entry name" value="G_FEOB"/>
    <property type="match status" value="1"/>
</dbReference>
<dbReference type="InterPro" id="IPR011642">
    <property type="entry name" value="Gate_dom"/>
</dbReference>
<feature type="transmembrane region" description="Helical" evidence="16">
    <location>
        <begin position="283"/>
        <end position="304"/>
    </location>
</feature>
<dbReference type="Gene3D" id="1.10.287.1770">
    <property type="match status" value="1"/>
</dbReference>
<evidence type="ECO:0000256" key="11">
    <source>
        <dbReference type="ARBA" id="ARBA00023134"/>
    </source>
</evidence>
<evidence type="ECO:0000256" key="8">
    <source>
        <dbReference type="ARBA" id="ARBA00022989"/>
    </source>
</evidence>
<dbReference type="PANTHER" id="PTHR43185">
    <property type="entry name" value="FERROUS IRON TRANSPORT PROTEIN B"/>
    <property type="match status" value="1"/>
</dbReference>
<keyword evidence="8 16" id="KW-1133">Transmembrane helix</keyword>
<dbReference type="FunFam" id="3.40.50.300:FF:000426">
    <property type="entry name" value="Ferrous iron transport protein B"/>
    <property type="match status" value="1"/>
</dbReference>
<keyword evidence="15" id="KW-0479">Metal-binding</keyword>
<comment type="function">
    <text evidence="16">Probable transporter of a GTP-driven Fe(2+) uptake system.</text>
</comment>
<evidence type="ECO:0000256" key="13">
    <source>
        <dbReference type="NCBIfam" id="TIGR00437"/>
    </source>
</evidence>
<evidence type="ECO:0000313" key="19">
    <source>
        <dbReference type="Proteomes" id="UP000007803"/>
    </source>
</evidence>
<feature type="binding site" evidence="14">
    <location>
        <begin position="7"/>
        <end position="14"/>
    </location>
    <ligand>
        <name>GTP</name>
        <dbReference type="ChEBI" id="CHEBI:37565"/>
        <label>1</label>
    </ligand>
</feature>
<keyword evidence="9 16" id="KW-0408">Iron</keyword>
<dbReference type="EMBL" id="CP002205">
    <property type="protein sequence ID" value="ADN08554.1"/>
    <property type="molecule type" value="Genomic_DNA"/>
</dbReference>
<evidence type="ECO:0000256" key="6">
    <source>
        <dbReference type="ARBA" id="ARBA00022692"/>
    </source>
</evidence>
<dbReference type="KEGG" id="sua:Saut_0505"/>
<dbReference type="GO" id="GO:0005525">
    <property type="term" value="F:GTP binding"/>
    <property type="evidence" value="ECO:0007669"/>
    <property type="project" value="UniProtKB-KW"/>
</dbReference>
<evidence type="ECO:0000256" key="1">
    <source>
        <dbReference type="ARBA" id="ARBA00004429"/>
    </source>
</evidence>
<dbReference type="eggNOG" id="COG0370">
    <property type="taxonomic scope" value="Bacteria"/>
</dbReference>
<dbReference type="GO" id="GO:0046872">
    <property type="term" value="F:metal ion binding"/>
    <property type="evidence" value="ECO:0007669"/>
    <property type="project" value="UniProtKB-KW"/>
</dbReference>
<keyword evidence="4 16" id="KW-0410">Iron transport</keyword>
<keyword evidence="6 16" id="KW-0812">Transmembrane</keyword>
<keyword evidence="15" id="KW-0460">Magnesium</keyword>
<evidence type="ECO:0000313" key="18">
    <source>
        <dbReference type="EMBL" id="ADN08554.1"/>
    </source>
</evidence>
<feature type="transmembrane region" description="Helical" evidence="16">
    <location>
        <begin position="452"/>
        <end position="472"/>
    </location>
</feature>
<proteinExistence type="inferred from homology"/>